<evidence type="ECO:0000259" key="1">
    <source>
        <dbReference type="Pfam" id="PF00144"/>
    </source>
</evidence>
<dbReference type="Proteomes" id="UP000315364">
    <property type="component" value="Chromosome"/>
</dbReference>
<reference evidence="2 3" key="1">
    <citation type="submission" date="2019-07" db="EMBL/GenBank/DDBJ databases">
        <title>Full genome sequence of Devosia sp. Gsoil 520.</title>
        <authorList>
            <person name="Im W.-T."/>
        </authorList>
    </citation>
    <scope>NUCLEOTIDE SEQUENCE [LARGE SCALE GENOMIC DNA]</scope>
    <source>
        <strain evidence="2 3">Gsoil 520</strain>
    </source>
</reference>
<dbReference type="SUPFAM" id="SSF56601">
    <property type="entry name" value="beta-lactamase/transpeptidase-like"/>
    <property type="match status" value="1"/>
</dbReference>
<proteinExistence type="predicted"/>
<name>A0A5B8LP92_9HYPH</name>
<feature type="domain" description="Beta-lactamase-related" evidence="1">
    <location>
        <begin position="35"/>
        <end position="322"/>
    </location>
</feature>
<keyword evidence="3" id="KW-1185">Reference proteome</keyword>
<keyword evidence="2" id="KW-0378">Hydrolase</keyword>
<dbReference type="InterPro" id="IPR012338">
    <property type="entry name" value="Beta-lactam/transpept-like"/>
</dbReference>
<dbReference type="Pfam" id="PF00144">
    <property type="entry name" value="Beta-lactamase"/>
    <property type="match status" value="1"/>
</dbReference>
<dbReference type="EMBL" id="CP042304">
    <property type="protein sequence ID" value="QDZ10088.1"/>
    <property type="molecule type" value="Genomic_DNA"/>
</dbReference>
<organism evidence="2 3">
    <name type="scientific">Devosia ginsengisoli</name>
    <dbReference type="NCBI Taxonomy" id="400770"/>
    <lineage>
        <taxon>Bacteria</taxon>
        <taxon>Pseudomonadati</taxon>
        <taxon>Pseudomonadota</taxon>
        <taxon>Alphaproteobacteria</taxon>
        <taxon>Hyphomicrobiales</taxon>
        <taxon>Devosiaceae</taxon>
        <taxon>Devosia</taxon>
    </lineage>
</organism>
<protein>
    <submittedName>
        <fullName evidence="2">Serine hydrolase</fullName>
    </submittedName>
</protein>
<dbReference type="PANTHER" id="PTHR43283:SF7">
    <property type="entry name" value="BETA-LACTAMASE-RELATED DOMAIN-CONTAINING PROTEIN"/>
    <property type="match status" value="1"/>
</dbReference>
<dbReference type="OrthoDB" id="9814204at2"/>
<accession>A0A5B8LP92</accession>
<dbReference type="InterPro" id="IPR050789">
    <property type="entry name" value="Diverse_Enzym_Activities"/>
</dbReference>
<dbReference type="Gene3D" id="3.40.710.10">
    <property type="entry name" value="DD-peptidase/beta-lactamase superfamily"/>
    <property type="match status" value="1"/>
</dbReference>
<dbReference type="PANTHER" id="PTHR43283">
    <property type="entry name" value="BETA-LACTAMASE-RELATED"/>
    <property type="match status" value="1"/>
</dbReference>
<dbReference type="KEGG" id="dea:FPZ08_04615"/>
<evidence type="ECO:0000313" key="3">
    <source>
        <dbReference type="Proteomes" id="UP000315364"/>
    </source>
</evidence>
<dbReference type="AlphaFoldDB" id="A0A5B8LP92"/>
<gene>
    <name evidence="2" type="ORF">FPZ08_04615</name>
</gene>
<evidence type="ECO:0000313" key="2">
    <source>
        <dbReference type="EMBL" id="QDZ10088.1"/>
    </source>
</evidence>
<dbReference type="InterPro" id="IPR001466">
    <property type="entry name" value="Beta-lactam-related"/>
</dbReference>
<sequence length="348" mass="37352">MDWMRSEPDSQGFSPDIAEKLDAMVSGGTLGAIHAIAVCRHGRLVLERYFTGNDQQIAVGDLGLIAFTGERLHDLRSVTKSIVGLLYGIALDRGLVPGLDAPIVDSFPEYADLAADPARRRLTVAHALDMTLGLEWDESLPYTDARNSEIAMEFAPDRYRFTLDRPIVAAPGARWIYSGGAVALLGALIERGSGQRLTAFAQDNLFTPLGITNSEWFAGMDGNYSAAAGLRLGALDLLRIGAMLANGGRHEGRTVVPAAWLAQSWTPRTTTSWGQAYGYLWYLDSATPPAFAAGTQSVAGFGNGGQRLFVLPEAGLACVVLAGLYDTSGAEEGPQRLWEQLVLPNLIL</sequence>
<dbReference type="RefSeq" id="WP_146288892.1">
    <property type="nucleotide sequence ID" value="NZ_CP042304.1"/>
</dbReference>
<dbReference type="GO" id="GO:0016787">
    <property type="term" value="F:hydrolase activity"/>
    <property type="evidence" value="ECO:0007669"/>
    <property type="project" value="UniProtKB-KW"/>
</dbReference>